<keyword evidence="3 10" id="KW-1134">Transmembrane beta strand</keyword>
<feature type="domain" description="TonB-dependent receptor-like beta-barrel" evidence="14">
    <location>
        <begin position="435"/>
        <end position="933"/>
    </location>
</feature>
<dbReference type="Pfam" id="PF13715">
    <property type="entry name" value="CarbopepD_reg_2"/>
    <property type="match status" value="1"/>
</dbReference>
<feature type="chain" id="PRO_5015758017" evidence="13">
    <location>
        <begin position="24"/>
        <end position="977"/>
    </location>
</feature>
<evidence type="ECO:0000313" key="17">
    <source>
        <dbReference type="Proteomes" id="UP000237662"/>
    </source>
</evidence>
<keyword evidence="2 10" id="KW-0813">Transport</keyword>
<keyword evidence="17" id="KW-1185">Reference proteome</keyword>
<feature type="region of interest" description="Disordered" evidence="12">
    <location>
        <begin position="199"/>
        <end position="219"/>
    </location>
</feature>
<dbReference type="PANTHER" id="PTHR30069">
    <property type="entry name" value="TONB-DEPENDENT OUTER MEMBRANE RECEPTOR"/>
    <property type="match status" value="1"/>
</dbReference>
<dbReference type="Gene3D" id="2.60.40.1120">
    <property type="entry name" value="Carboxypeptidase-like, regulatory domain"/>
    <property type="match status" value="1"/>
</dbReference>
<dbReference type="InterPro" id="IPR039426">
    <property type="entry name" value="TonB-dep_rcpt-like"/>
</dbReference>
<evidence type="ECO:0000256" key="5">
    <source>
        <dbReference type="ARBA" id="ARBA00022729"/>
    </source>
</evidence>
<feature type="signal peptide" evidence="13">
    <location>
        <begin position="1"/>
        <end position="23"/>
    </location>
</feature>
<evidence type="ECO:0000256" key="10">
    <source>
        <dbReference type="PROSITE-ProRule" id="PRU01360"/>
    </source>
</evidence>
<evidence type="ECO:0000313" key="16">
    <source>
        <dbReference type="EMBL" id="PPK85539.1"/>
    </source>
</evidence>
<feature type="compositionally biased region" description="Polar residues" evidence="12">
    <location>
        <begin position="199"/>
        <end position="217"/>
    </location>
</feature>
<evidence type="ECO:0000256" key="1">
    <source>
        <dbReference type="ARBA" id="ARBA00004571"/>
    </source>
</evidence>
<keyword evidence="9 10" id="KW-0998">Cell outer membrane</keyword>
<evidence type="ECO:0000259" key="14">
    <source>
        <dbReference type="Pfam" id="PF00593"/>
    </source>
</evidence>
<keyword evidence="8" id="KW-0675">Receptor</keyword>
<dbReference type="EMBL" id="PTJC01000006">
    <property type="protein sequence ID" value="PPK85539.1"/>
    <property type="molecule type" value="Genomic_DNA"/>
</dbReference>
<proteinExistence type="inferred from homology"/>
<dbReference type="PANTHER" id="PTHR30069:SF29">
    <property type="entry name" value="HEMOGLOBIN AND HEMOGLOBIN-HAPTOGLOBIN-BINDING PROTEIN 1-RELATED"/>
    <property type="match status" value="1"/>
</dbReference>
<dbReference type="GO" id="GO:0044718">
    <property type="term" value="P:siderophore transmembrane transport"/>
    <property type="evidence" value="ECO:0007669"/>
    <property type="project" value="TreeGrafter"/>
</dbReference>
<evidence type="ECO:0000256" key="11">
    <source>
        <dbReference type="RuleBase" id="RU003357"/>
    </source>
</evidence>
<evidence type="ECO:0000256" key="7">
    <source>
        <dbReference type="ARBA" id="ARBA00023136"/>
    </source>
</evidence>
<dbReference type="InterPro" id="IPR023996">
    <property type="entry name" value="TonB-dep_OMP_SusC/RagA"/>
</dbReference>
<dbReference type="Pfam" id="PF07715">
    <property type="entry name" value="Plug"/>
    <property type="match status" value="1"/>
</dbReference>
<evidence type="ECO:0000259" key="15">
    <source>
        <dbReference type="Pfam" id="PF07715"/>
    </source>
</evidence>
<dbReference type="SUPFAM" id="SSF56935">
    <property type="entry name" value="Porins"/>
    <property type="match status" value="1"/>
</dbReference>
<dbReference type="InterPro" id="IPR037066">
    <property type="entry name" value="Plug_dom_sf"/>
</dbReference>
<comment type="similarity">
    <text evidence="10 11">Belongs to the TonB-dependent receptor family.</text>
</comment>
<name>A0A2S6I393_9BACT</name>
<protein>
    <submittedName>
        <fullName evidence="16">TonB-linked SusC/RagA family outer membrane protein</fullName>
    </submittedName>
</protein>
<dbReference type="AlphaFoldDB" id="A0A2S6I393"/>
<dbReference type="InterPro" id="IPR036942">
    <property type="entry name" value="Beta-barrel_TonB_sf"/>
</dbReference>
<dbReference type="GO" id="GO:0015344">
    <property type="term" value="F:siderophore uptake transmembrane transporter activity"/>
    <property type="evidence" value="ECO:0007669"/>
    <property type="project" value="TreeGrafter"/>
</dbReference>
<sequence length="977" mass="107358">MQPINRLCWLLLPALFLPCLAYGQYPVTGTVTDNEGEPLVGVTVLIVGTTTGTVTDFDGSFAIDIPEEPAELRLSYTGFASQVIEVSRGIAPLEIILMPDVANLEQVVVTGLASTIKRTNSANAVSVVSGEELTGVTTQQTVDGALYGKLTGVNITQTSGAPGGGYAVRLRGVSSLSGNNQPLFIVDGVYISNVELPNGSRSASGANGANEESSSNRIADINPDDIESIEVLKGASAAAIYGTRANAGVVIITTKKGVSGETRVTFNQDLGFNTIIRKVGRRSFTPEQVEAEFGGDEPDEIAAGRAERALYEAAVARGELFDYEDILYGEKGFITDSRLRVSGGNERTNFFVSSGWRDEAGIIKNTGYERFSARLNLTHRISDRLKIQSNTYYVRSQANRSFSGNENEGGLSYGYTLAYTRDWVNLFPDEEGNYPDNPNFAGNPLQTRDQTRNEENVNRVLEGINVNYNVLQTNNHSLNLIFNGGLDFILSKTFVYVPETFQSQRNRQNGFLAEGKNDLFNYNYSAIAVHDYYTESGINFTSQAGITYLNQSADQLLSQTTQLIPLQTNLARGSAQEIDQFLLNVEEFGYVLQEEVNVNDRLIATAGVRFDKSSLNGDPNKFYAFPRASVALNLHEFDFWNPSNPIQQVKLRAAYGQTGNSASFGRLFTTLTNNSIGGRAGFTVDGQQGDGDLVPETSSEIEFGTDLGFLDNKVNVTATYYIRDVKDLLYDRAVPTSSGFSNEIRNDLDLRNRGFEFQLGLLPVNTANFSYRTTLNFWLNRSEITRLGVEDGTEGEDIPSFVPSGVAFGLGLGTFYINEGSPITGLWENVGGVPTQTGNTEPDFQFGWNNNLTLFQDLDVNFLFHWRQGSELLNLTRLLTDDGRTTPREYDNLEGYIEDGSYFRLREAGITYRLPLESDVFRGIRIGVSGRNIFTLTDYSSYDPEASVKGGSGLSTNIEVAPFPSAKQFYFHLGFDF</sequence>
<reference evidence="16 17" key="1">
    <citation type="submission" date="2018-02" db="EMBL/GenBank/DDBJ databases">
        <title>Genomic Encyclopedia of Archaeal and Bacterial Type Strains, Phase II (KMG-II): from individual species to whole genera.</title>
        <authorList>
            <person name="Goeker M."/>
        </authorList>
    </citation>
    <scope>NUCLEOTIDE SEQUENCE [LARGE SCALE GENOMIC DNA]</scope>
    <source>
        <strain evidence="16 17">DSM 29526</strain>
    </source>
</reference>
<dbReference type="Gene3D" id="2.170.130.10">
    <property type="entry name" value="TonB-dependent receptor, plug domain"/>
    <property type="match status" value="1"/>
</dbReference>
<feature type="domain" description="TonB-dependent receptor plug" evidence="15">
    <location>
        <begin position="120"/>
        <end position="249"/>
    </location>
</feature>
<evidence type="ECO:0000256" key="12">
    <source>
        <dbReference type="SAM" id="MobiDB-lite"/>
    </source>
</evidence>
<evidence type="ECO:0000256" key="13">
    <source>
        <dbReference type="SAM" id="SignalP"/>
    </source>
</evidence>
<evidence type="ECO:0000256" key="9">
    <source>
        <dbReference type="ARBA" id="ARBA00023237"/>
    </source>
</evidence>
<dbReference type="Pfam" id="PF00593">
    <property type="entry name" value="TonB_dep_Rec_b-barrel"/>
    <property type="match status" value="1"/>
</dbReference>
<dbReference type="NCBIfam" id="TIGR04057">
    <property type="entry name" value="SusC_RagA_signa"/>
    <property type="match status" value="1"/>
</dbReference>
<comment type="caution">
    <text evidence="16">The sequence shown here is derived from an EMBL/GenBank/DDBJ whole genome shotgun (WGS) entry which is preliminary data.</text>
</comment>
<keyword evidence="6 11" id="KW-0798">TonB box</keyword>
<keyword evidence="5 13" id="KW-0732">Signal</keyword>
<dbReference type="InterPro" id="IPR023997">
    <property type="entry name" value="TonB-dep_OMP_SusC/RagA_CS"/>
</dbReference>
<keyword evidence="7 10" id="KW-0472">Membrane</keyword>
<evidence type="ECO:0000256" key="3">
    <source>
        <dbReference type="ARBA" id="ARBA00022452"/>
    </source>
</evidence>
<dbReference type="OrthoDB" id="9768177at2"/>
<dbReference type="InterPro" id="IPR012910">
    <property type="entry name" value="Plug_dom"/>
</dbReference>
<evidence type="ECO:0000256" key="2">
    <source>
        <dbReference type="ARBA" id="ARBA00022448"/>
    </source>
</evidence>
<evidence type="ECO:0000256" key="4">
    <source>
        <dbReference type="ARBA" id="ARBA00022692"/>
    </source>
</evidence>
<comment type="subcellular location">
    <subcellularLocation>
        <location evidence="1 10">Cell outer membrane</location>
        <topology evidence="1 10">Multi-pass membrane protein</topology>
    </subcellularLocation>
</comment>
<accession>A0A2S6I393</accession>
<evidence type="ECO:0000256" key="8">
    <source>
        <dbReference type="ARBA" id="ARBA00023170"/>
    </source>
</evidence>
<organism evidence="16 17">
    <name type="scientific">Neolewinella xylanilytica</name>
    <dbReference type="NCBI Taxonomy" id="1514080"/>
    <lineage>
        <taxon>Bacteria</taxon>
        <taxon>Pseudomonadati</taxon>
        <taxon>Bacteroidota</taxon>
        <taxon>Saprospiria</taxon>
        <taxon>Saprospirales</taxon>
        <taxon>Lewinellaceae</taxon>
        <taxon>Neolewinella</taxon>
    </lineage>
</organism>
<dbReference type="InterPro" id="IPR008969">
    <property type="entry name" value="CarboxyPept-like_regulatory"/>
</dbReference>
<dbReference type="GO" id="GO:0009279">
    <property type="term" value="C:cell outer membrane"/>
    <property type="evidence" value="ECO:0007669"/>
    <property type="project" value="UniProtKB-SubCell"/>
</dbReference>
<dbReference type="Proteomes" id="UP000237662">
    <property type="component" value="Unassembled WGS sequence"/>
</dbReference>
<dbReference type="NCBIfam" id="TIGR04056">
    <property type="entry name" value="OMP_RagA_SusC"/>
    <property type="match status" value="1"/>
</dbReference>
<dbReference type="SUPFAM" id="SSF49464">
    <property type="entry name" value="Carboxypeptidase regulatory domain-like"/>
    <property type="match status" value="1"/>
</dbReference>
<evidence type="ECO:0000256" key="6">
    <source>
        <dbReference type="ARBA" id="ARBA00023077"/>
    </source>
</evidence>
<gene>
    <name evidence="16" type="ORF">CLV84_2440</name>
</gene>
<dbReference type="InterPro" id="IPR000531">
    <property type="entry name" value="Beta-barrel_TonB"/>
</dbReference>
<dbReference type="Gene3D" id="2.40.170.20">
    <property type="entry name" value="TonB-dependent receptor, beta-barrel domain"/>
    <property type="match status" value="1"/>
</dbReference>
<dbReference type="RefSeq" id="WP_104420035.1">
    <property type="nucleotide sequence ID" value="NZ_PTJC01000006.1"/>
</dbReference>
<dbReference type="PROSITE" id="PS52016">
    <property type="entry name" value="TONB_DEPENDENT_REC_3"/>
    <property type="match status" value="1"/>
</dbReference>
<keyword evidence="4 10" id="KW-0812">Transmembrane</keyword>